<dbReference type="EMBL" id="NOXS01000032">
    <property type="protein sequence ID" value="OYQ18761.1"/>
    <property type="molecule type" value="Genomic_DNA"/>
</dbReference>
<dbReference type="PROSITE" id="PS50198">
    <property type="entry name" value="PPIC_PPIASE_2"/>
    <property type="match status" value="1"/>
</dbReference>
<dbReference type="Proteomes" id="UP000216361">
    <property type="component" value="Unassembled WGS sequence"/>
</dbReference>
<keyword evidence="4" id="KW-0997">Cell inner membrane</keyword>
<evidence type="ECO:0000313" key="17">
    <source>
        <dbReference type="EMBL" id="OYQ18761.1"/>
    </source>
</evidence>
<reference evidence="17 18" key="1">
    <citation type="submission" date="2017-07" db="EMBL/GenBank/DDBJ databases">
        <title>Elstera cyanobacteriorum sp. nov., a novel bacterium isolated from cyanobacterial aggregates in a eutrophic lake.</title>
        <authorList>
            <person name="Cai H."/>
        </authorList>
    </citation>
    <scope>NUCLEOTIDE SEQUENCE [LARGE SCALE GENOMIC DNA]</scope>
    <source>
        <strain evidence="17 18">TH019</strain>
    </source>
</reference>
<keyword evidence="7 15" id="KW-0472">Membrane</keyword>
<evidence type="ECO:0000256" key="11">
    <source>
        <dbReference type="ARBA" id="ARBA00038408"/>
    </source>
</evidence>
<dbReference type="InterPro" id="IPR027304">
    <property type="entry name" value="Trigger_fact/SurA_dom_sf"/>
</dbReference>
<dbReference type="Pfam" id="PF13624">
    <property type="entry name" value="SurA_N_3"/>
    <property type="match status" value="1"/>
</dbReference>
<dbReference type="Gene3D" id="3.10.50.40">
    <property type="match status" value="1"/>
</dbReference>
<sequence>MLQAMRGRGATWVARILFSLLALSFLGWGITDYLRPATPGTQTVLTVGDRKLNGMEVQRLLGPQLDQLRAMFGGIDREQAKRFGLVDQAMDQLVARLTIDQEAAKLGLLTSDDVLRQTIQTNPAFAAANGQFDRARFAAVLAQAGYTEAGFLAQLRGDLSRAALTIAVASGADVPDEVISRLLTYRLEKRAAEYVYLDPAAAPVPAAPSEEALATFHKDNPALFTAPERRGGKLLVLDTAAVVDQVKISDKDLRDAFETRIEEFQQPERRLIEQMLVNDEAAAKAAAEKINGGAEFATVAVEAGQSADSIALGEITKADLPDAALADAAFAVPQPGVTAPVKTAFGWHLLRIVSITPGVDANFETAKPILEASIRQDRALDLIFERSNKIEDLLSAGGSLDDAAAATGARLTDLPPVDRRGLTAAGTPGLAEEFPGRPQVLTTLFATETGKSSRLIEVKGNNSFLAVRVGEIVAAAVQPFDTVRDAVLTAWTDAQKDKALADQAETLANAVRGGKALADLVPAARTSAPFDRRGLLAPDLPPAPTVQTGLFDAPAVGAVVTGKAGSGYIVARLAAITPPSAEEAEAARTALKGELTEQARNDAIAAVRQALQNRYKVSQDRAALDKLF</sequence>
<protein>
    <recommendedName>
        <fullName evidence="2">Parvulin-like PPIase</fullName>
    </recommendedName>
    <alternativeName>
        <fullName evidence="9">Peptidyl-prolyl cis-trans isomerase plp</fullName>
    </alternativeName>
    <alternativeName>
        <fullName evidence="12">Periplasmic chaperone PpiD</fullName>
    </alternativeName>
    <alternativeName>
        <fullName evidence="13">Periplasmic folding chaperone</fullName>
    </alternativeName>
    <alternativeName>
        <fullName evidence="10">Rotamase plp</fullName>
    </alternativeName>
</protein>
<dbReference type="Pfam" id="PF13145">
    <property type="entry name" value="Rotamase_2"/>
    <property type="match status" value="1"/>
</dbReference>
<dbReference type="GO" id="GO:0005886">
    <property type="term" value="C:plasma membrane"/>
    <property type="evidence" value="ECO:0007669"/>
    <property type="project" value="UniProtKB-SubCell"/>
</dbReference>
<evidence type="ECO:0000256" key="10">
    <source>
        <dbReference type="ARBA" id="ARBA00031484"/>
    </source>
</evidence>
<evidence type="ECO:0000256" key="4">
    <source>
        <dbReference type="ARBA" id="ARBA00022519"/>
    </source>
</evidence>
<dbReference type="InterPro" id="IPR052029">
    <property type="entry name" value="PpiD_chaperone"/>
</dbReference>
<evidence type="ECO:0000256" key="14">
    <source>
        <dbReference type="PROSITE-ProRule" id="PRU00278"/>
    </source>
</evidence>
<dbReference type="PANTHER" id="PTHR47529">
    <property type="entry name" value="PEPTIDYL-PROLYL CIS-TRANS ISOMERASE D"/>
    <property type="match status" value="1"/>
</dbReference>
<evidence type="ECO:0000256" key="8">
    <source>
        <dbReference type="ARBA" id="ARBA00023186"/>
    </source>
</evidence>
<evidence type="ECO:0000256" key="9">
    <source>
        <dbReference type="ARBA" id="ARBA00030642"/>
    </source>
</evidence>
<feature type="transmembrane region" description="Helical" evidence="15">
    <location>
        <begin position="12"/>
        <end position="30"/>
    </location>
</feature>
<comment type="caution">
    <text evidence="17">The sequence shown here is derived from an EMBL/GenBank/DDBJ whole genome shotgun (WGS) entry which is preliminary data.</text>
</comment>
<evidence type="ECO:0000256" key="5">
    <source>
        <dbReference type="ARBA" id="ARBA00022692"/>
    </source>
</evidence>
<evidence type="ECO:0000256" key="6">
    <source>
        <dbReference type="ARBA" id="ARBA00022989"/>
    </source>
</evidence>
<organism evidence="17 18">
    <name type="scientific">Elstera cyanobacteriorum</name>
    <dbReference type="NCBI Taxonomy" id="2022747"/>
    <lineage>
        <taxon>Bacteria</taxon>
        <taxon>Pseudomonadati</taxon>
        <taxon>Pseudomonadota</taxon>
        <taxon>Alphaproteobacteria</taxon>
        <taxon>Rhodospirillales</taxon>
        <taxon>Rhodospirillaceae</taxon>
        <taxon>Elstera</taxon>
    </lineage>
</organism>
<dbReference type="OrthoDB" id="9768393at2"/>
<dbReference type="SUPFAM" id="SSF109998">
    <property type="entry name" value="Triger factor/SurA peptide-binding domain-like"/>
    <property type="match status" value="1"/>
</dbReference>
<keyword evidence="8" id="KW-0143">Chaperone</keyword>
<dbReference type="InterPro" id="IPR000297">
    <property type="entry name" value="PPIase_PpiC"/>
</dbReference>
<keyword evidence="3" id="KW-1003">Cell membrane</keyword>
<dbReference type="PANTHER" id="PTHR47529:SF1">
    <property type="entry name" value="PERIPLASMIC CHAPERONE PPID"/>
    <property type="match status" value="1"/>
</dbReference>
<accession>A0A255XPG2</accession>
<evidence type="ECO:0000256" key="13">
    <source>
        <dbReference type="ARBA" id="ARBA00042775"/>
    </source>
</evidence>
<dbReference type="Gene3D" id="1.10.4030.10">
    <property type="entry name" value="Porin chaperone SurA, peptide-binding domain"/>
    <property type="match status" value="1"/>
</dbReference>
<dbReference type="GO" id="GO:0003755">
    <property type="term" value="F:peptidyl-prolyl cis-trans isomerase activity"/>
    <property type="evidence" value="ECO:0007669"/>
    <property type="project" value="UniProtKB-KW"/>
</dbReference>
<evidence type="ECO:0000313" key="18">
    <source>
        <dbReference type="Proteomes" id="UP000216361"/>
    </source>
</evidence>
<comment type="subcellular location">
    <subcellularLocation>
        <location evidence="1">Cell inner membrane</location>
        <topology evidence="1">Single-pass type II membrane protein</topology>
        <orientation evidence="1">Periplasmic side</orientation>
    </subcellularLocation>
</comment>
<evidence type="ECO:0000256" key="3">
    <source>
        <dbReference type="ARBA" id="ARBA00022475"/>
    </source>
</evidence>
<evidence type="ECO:0000256" key="15">
    <source>
        <dbReference type="SAM" id="Phobius"/>
    </source>
</evidence>
<evidence type="ECO:0000259" key="16">
    <source>
        <dbReference type="PROSITE" id="PS50198"/>
    </source>
</evidence>
<keyword evidence="14" id="KW-0697">Rotamase</keyword>
<dbReference type="SUPFAM" id="SSF54534">
    <property type="entry name" value="FKBP-like"/>
    <property type="match status" value="1"/>
</dbReference>
<evidence type="ECO:0000256" key="12">
    <source>
        <dbReference type="ARBA" id="ARBA00040743"/>
    </source>
</evidence>
<name>A0A255XPG2_9PROT</name>
<keyword evidence="14" id="KW-0413">Isomerase</keyword>
<dbReference type="AlphaFoldDB" id="A0A255XPG2"/>
<evidence type="ECO:0000256" key="1">
    <source>
        <dbReference type="ARBA" id="ARBA00004382"/>
    </source>
</evidence>
<keyword evidence="18" id="KW-1185">Reference proteome</keyword>
<proteinExistence type="inferred from homology"/>
<keyword evidence="6 15" id="KW-1133">Transmembrane helix</keyword>
<evidence type="ECO:0000256" key="2">
    <source>
        <dbReference type="ARBA" id="ARBA00018370"/>
    </source>
</evidence>
<dbReference type="RefSeq" id="WP_094409024.1">
    <property type="nucleotide sequence ID" value="NZ_BMJZ01000001.1"/>
</dbReference>
<feature type="domain" description="PpiC" evidence="16">
    <location>
        <begin position="267"/>
        <end position="354"/>
    </location>
</feature>
<gene>
    <name evidence="17" type="ORF">CHR90_10915</name>
</gene>
<evidence type="ECO:0000256" key="7">
    <source>
        <dbReference type="ARBA" id="ARBA00023136"/>
    </source>
</evidence>
<comment type="similarity">
    <text evidence="11">Belongs to the PpiD chaperone family.</text>
</comment>
<dbReference type="InterPro" id="IPR046357">
    <property type="entry name" value="PPIase_dom_sf"/>
</dbReference>
<keyword evidence="5 15" id="KW-0812">Transmembrane</keyword>